<evidence type="ECO:0000256" key="4">
    <source>
        <dbReference type="ARBA" id="ARBA00012840"/>
    </source>
</evidence>
<sequence>MLDIKYIRENQEVVRNVIKTKRVDFDLDQLLAVDEERRRLIQKSEAIRAEQKKTTDREKAGQLKTEFKDFEELLSRTEAEFKDLMLKVPNIPTEDTPIGASEKDNVVIKKVGESRLSASGGDFPVKNHWELAQELDLIDKERAAKIAGSRFAYIKGDLVRLQFALIQFAMDQLTDKKTIQKIIKKNNLKVSDKPFVPVLPPYLINTESYRATGRLNSAEVTYKLEGEDLWLNASAEHSLAPMYQNEVLNESELPIRYLGYTTAFRREAGTYGKDMEGILRMHQFDKLEMESFTVKEDGINEHLFFVAVQEHLMEQLSLPFQVVLKCTAEIGMPNARGVDIEVWLPGQNAYRETHTADYMTDFQARRLRTLVRRSDNKTELVHTNDATALSQRPLIAILENFQQKDGSIEIPKVLRKYMGGQKEIKK</sequence>
<dbReference type="EC" id="6.1.1.11" evidence="4 14"/>
<evidence type="ECO:0000256" key="6">
    <source>
        <dbReference type="ARBA" id="ARBA00022598"/>
    </source>
</evidence>
<evidence type="ECO:0000256" key="11">
    <source>
        <dbReference type="ARBA" id="ARBA00039158"/>
    </source>
</evidence>
<keyword evidence="7" id="KW-0547">Nucleotide-binding</keyword>
<dbReference type="InterPro" id="IPR002314">
    <property type="entry name" value="aa-tRNA-synt_IIb"/>
</dbReference>
<protein>
    <recommendedName>
        <fullName evidence="11 14">Serine--tRNA ligase</fullName>
        <ecNumber evidence="4 14">6.1.1.11</ecNumber>
    </recommendedName>
</protein>
<evidence type="ECO:0000313" key="19">
    <source>
        <dbReference type="Proteomes" id="UP000177605"/>
    </source>
</evidence>
<dbReference type="AlphaFoldDB" id="A0A1F8EZ87"/>
<gene>
    <name evidence="18" type="ORF">A2669_02630</name>
</gene>
<dbReference type="InterPro" id="IPR042103">
    <property type="entry name" value="SerRS_1_N_sf"/>
</dbReference>
<organism evidence="18 19">
    <name type="scientific">Candidatus Yanofskybacteria bacterium RIFCSPHIGHO2_01_FULL_48_25b</name>
    <dbReference type="NCBI Taxonomy" id="1802672"/>
    <lineage>
        <taxon>Bacteria</taxon>
        <taxon>Candidatus Yanofskyibacteriota</taxon>
    </lineage>
</organism>
<dbReference type="PIRSF" id="PIRSF001529">
    <property type="entry name" value="Ser-tRNA-synth_IIa"/>
    <property type="match status" value="1"/>
</dbReference>
<comment type="catalytic activity">
    <reaction evidence="13">
        <text>tRNA(Ser) + L-serine + ATP = L-seryl-tRNA(Ser) + AMP + diphosphate + H(+)</text>
        <dbReference type="Rhea" id="RHEA:12292"/>
        <dbReference type="Rhea" id="RHEA-COMP:9669"/>
        <dbReference type="Rhea" id="RHEA-COMP:9703"/>
        <dbReference type="ChEBI" id="CHEBI:15378"/>
        <dbReference type="ChEBI" id="CHEBI:30616"/>
        <dbReference type="ChEBI" id="CHEBI:33019"/>
        <dbReference type="ChEBI" id="CHEBI:33384"/>
        <dbReference type="ChEBI" id="CHEBI:78442"/>
        <dbReference type="ChEBI" id="CHEBI:78533"/>
        <dbReference type="ChEBI" id="CHEBI:456215"/>
        <dbReference type="EC" id="6.1.1.11"/>
    </reaction>
</comment>
<keyword evidence="8 16" id="KW-0067">ATP-binding</keyword>
<proteinExistence type="inferred from homology"/>
<comment type="similarity">
    <text evidence="3">Belongs to the class-II aminoacyl-tRNA synthetase family. Type-1 seryl-tRNA synthetase subfamily.</text>
</comment>
<dbReference type="Gene3D" id="3.30.930.10">
    <property type="entry name" value="Bira Bifunctional Protein, Domain 2"/>
    <property type="match status" value="1"/>
</dbReference>
<keyword evidence="10" id="KW-0030">Aminoacyl-tRNA synthetase</keyword>
<evidence type="ECO:0000256" key="13">
    <source>
        <dbReference type="ARBA" id="ARBA00048823"/>
    </source>
</evidence>
<feature type="binding site" evidence="15">
    <location>
        <position position="288"/>
    </location>
    <ligand>
        <name>L-serine</name>
        <dbReference type="ChEBI" id="CHEBI:33384"/>
    </ligand>
</feature>
<feature type="site" description="Important for serine binding" evidence="15">
    <location>
        <position position="387"/>
    </location>
</feature>
<evidence type="ECO:0000256" key="14">
    <source>
        <dbReference type="NCBIfam" id="TIGR00414"/>
    </source>
</evidence>
<dbReference type="Proteomes" id="UP000177605">
    <property type="component" value="Unassembled WGS sequence"/>
</dbReference>
<dbReference type="PROSITE" id="PS50862">
    <property type="entry name" value="AA_TRNA_LIGASE_II"/>
    <property type="match status" value="1"/>
</dbReference>
<dbReference type="InterPro" id="IPR015866">
    <property type="entry name" value="Ser-tRNA-synth_1_N"/>
</dbReference>
<accession>A0A1F8EZ87</accession>
<evidence type="ECO:0000256" key="15">
    <source>
        <dbReference type="PIRSR" id="PIRSR001529-1"/>
    </source>
</evidence>
<feature type="binding site" evidence="15">
    <location>
        <position position="265"/>
    </location>
    <ligand>
        <name>L-serine</name>
        <dbReference type="ChEBI" id="CHEBI:33384"/>
    </ligand>
</feature>
<comment type="caution">
    <text evidence="18">The sequence shown here is derived from an EMBL/GenBank/DDBJ whole genome shotgun (WGS) entry which is preliminary data.</text>
</comment>
<dbReference type="GO" id="GO:0005737">
    <property type="term" value="C:cytoplasm"/>
    <property type="evidence" value="ECO:0007669"/>
    <property type="project" value="UniProtKB-SubCell"/>
</dbReference>
<comment type="catalytic activity">
    <reaction evidence="12">
        <text>tRNA(Sec) + L-serine + ATP = L-seryl-tRNA(Sec) + AMP + diphosphate + H(+)</text>
        <dbReference type="Rhea" id="RHEA:42580"/>
        <dbReference type="Rhea" id="RHEA-COMP:9742"/>
        <dbReference type="Rhea" id="RHEA-COMP:10128"/>
        <dbReference type="ChEBI" id="CHEBI:15378"/>
        <dbReference type="ChEBI" id="CHEBI:30616"/>
        <dbReference type="ChEBI" id="CHEBI:33019"/>
        <dbReference type="ChEBI" id="CHEBI:33384"/>
        <dbReference type="ChEBI" id="CHEBI:78442"/>
        <dbReference type="ChEBI" id="CHEBI:78533"/>
        <dbReference type="ChEBI" id="CHEBI:456215"/>
        <dbReference type="EC" id="6.1.1.11"/>
    </reaction>
</comment>
<dbReference type="GO" id="GO:0006434">
    <property type="term" value="P:seryl-tRNA aminoacylation"/>
    <property type="evidence" value="ECO:0007669"/>
    <property type="project" value="UniProtKB-UniRule"/>
</dbReference>
<evidence type="ECO:0000256" key="9">
    <source>
        <dbReference type="ARBA" id="ARBA00022917"/>
    </source>
</evidence>
<evidence type="ECO:0000256" key="10">
    <source>
        <dbReference type="ARBA" id="ARBA00023146"/>
    </source>
</evidence>
<keyword evidence="9" id="KW-0648">Protein biosynthesis</keyword>
<evidence type="ECO:0000256" key="8">
    <source>
        <dbReference type="ARBA" id="ARBA00022840"/>
    </source>
</evidence>
<dbReference type="InterPro" id="IPR002317">
    <property type="entry name" value="Ser-tRNA-ligase_type_1"/>
</dbReference>
<dbReference type="PRINTS" id="PR00981">
    <property type="entry name" value="TRNASYNTHSER"/>
</dbReference>
<evidence type="ECO:0000256" key="12">
    <source>
        <dbReference type="ARBA" id="ARBA00047929"/>
    </source>
</evidence>
<dbReference type="Pfam" id="PF02403">
    <property type="entry name" value="Seryl_tRNA_N"/>
    <property type="match status" value="1"/>
</dbReference>
<comment type="pathway">
    <text evidence="2">Aminoacyl-tRNA biosynthesis; selenocysteinyl-tRNA(Sec) biosynthesis; L-seryl-tRNA(Sec) from L-serine and tRNA(Sec): step 1/1.</text>
</comment>
<evidence type="ECO:0000256" key="3">
    <source>
        <dbReference type="ARBA" id="ARBA00010728"/>
    </source>
</evidence>
<reference evidence="18 19" key="1">
    <citation type="journal article" date="2016" name="Nat. Commun.">
        <title>Thousands of microbial genomes shed light on interconnected biogeochemical processes in an aquifer system.</title>
        <authorList>
            <person name="Anantharaman K."/>
            <person name="Brown C.T."/>
            <person name="Hug L.A."/>
            <person name="Sharon I."/>
            <person name="Castelle C.J."/>
            <person name="Probst A.J."/>
            <person name="Thomas B.C."/>
            <person name="Singh A."/>
            <person name="Wilkins M.J."/>
            <person name="Karaoz U."/>
            <person name="Brodie E.L."/>
            <person name="Williams K.H."/>
            <person name="Hubbard S.S."/>
            <person name="Banfield J.F."/>
        </authorList>
    </citation>
    <scope>NUCLEOTIDE SEQUENCE [LARGE SCALE GENOMIC DNA]</scope>
</reference>
<dbReference type="SUPFAM" id="SSF55681">
    <property type="entry name" value="Class II aaRS and biotin synthetases"/>
    <property type="match status" value="1"/>
</dbReference>
<evidence type="ECO:0000313" key="18">
    <source>
        <dbReference type="EMBL" id="OGN06182.1"/>
    </source>
</evidence>
<dbReference type="InterPro" id="IPR010978">
    <property type="entry name" value="tRNA-bd_arm"/>
</dbReference>
<keyword evidence="6 18" id="KW-0436">Ligase</keyword>
<feature type="domain" description="Aminoacyl-transfer RNA synthetases class-II family profile" evidence="17">
    <location>
        <begin position="176"/>
        <end position="411"/>
    </location>
</feature>
<dbReference type="Pfam" id="PF00587">
    <property type="entry name" value="tRNA-synt_2b"/>
    <property type="match status" value="1"/>
</dbReference>
<evidence type="ECO:0000256" key="2">
    <source>
        <dbReference type="ARBA" id="ARBA00005045"/>
    </source>
</evidence>
<comment type="subcellular location">
    <subcellularLocation>
        <location evidence="1">Cytoplasm</location>
    </subcellularLocation>
</comment>
<dbReference type="PANTHER" id="PTHR43697:SF1">
    <property type="entry name" value="SERINE--TRNA LIGASE"/>
    <property type="match status" value="1"/>
</dbReference>
<dbReference type="Gene3D" id="1.10.287.40">
    <property type="entry name" value="Serine-tRNA synthetase, tRNA binding domain"/>
    <property type="match status" value="1"/>
</dbReference>
<evidence type="ECO:0000259" key="17">
    <source>
        <dbReference type="PROSITE" id="PS50862"/>
    </source>
</evidence>
<keyword evidence="5" id="KW-0963">Cytoplasm</keyword>
<evidence type="ECO:0000256" key="7">
    <source>
        <dbReference type="ARBA" id="ARBA00022741"/>
    </source>
</evidence>
<dbReference type="NCBIfam" id="TIGR00414">
    <property type="entry name" value="serS"/>
    <property type="match status" value="1"/>
</dbReference>
<dbReference type="GO" id="GO:0004828">
    <property type="term" value="F:serine-tRNA ligase activity"/>
    <property type="evidence" value="ECO:0007669"/>
    <property type="project" value="UniProtKB-UniRule"/>
</dbReference>
<feature type="binding site" evidence="16">
    <location>
        <begin position="265"/>
        <end position="267"/>
    </location>
    <ligand>
        <name>ATP</name>
        <dbReference type="ChEBI" id="CHEBI:30616"/>
    </ligand>
</feature>
<evidence type="ECO:0000256" key="1">
    <source>
        <dbReference type="ARBA" id="ARBA00004496"/>
    </source>
</evidence>
<name>A0A1F8EZ87_9BACT</name>
<dbReference type="SUPFAM" id="SSF46589">
    <property type="entry name" value="tRNA-binding arm"/>
    <property type="match status" value="1"/>
</dbReference>
<evidence type="ECO:0000256" key="16">
    <source>
        <dbReference type="PIRSR" id="PIRSR001529-2"/>
    </source>
</evidence>
<dbReference type="InterPro" id="IPR006195">
    <property type="entry name" value="aa-tRNA-synth_II"/>
</dbReference>
<dbReference type="InterPro" id="IPR045864">
    <property type="entry name" value="aa-tRNA-synth_II/BPL/LPL"/>
</dbReference>
<dbReference type="EMBL" id="MGJM01000015">
    <property type="protein sequence ID" value="OGN06182.1"/>
    <property type="molecule type" value="Genomic_DNA"/>
</dbReference>
<evidence type="ECO:0000256" key="5">
    <source>
        <dbReference type="ARBA" id="ARBA00022490"/>
    </source>
</evidence>
<dbReference type="GO" id="GO:0005524">
    <property type="term" value="F:ATP binding"/>
    <property type="evidence" value="ECO:0007669"/>
    <property type="project" value="UniProtKB-KW"/>
</dbReference>
<dbReference type="PANTHER" id="PTHR43697">
    <property type="entry name" value="SERYL-TRNA SYNTHETASE"/>
    <property type="match status" value="1"/>
</dbReference>